<name>A0A649VRR0_9CAUD</name>
<dbReference type="Proteomes" id="UP000423065">
    <property type="component" value="Segment"/>
</dbReference>
<organism evidence="1 2">
    <name type="scientific">Gordonia phage Stormageddon</name>
    <dbReference type="NCBI Taxonomy" id="2656541"/>
    <lineage>
        <taxon>Viruses</taxon>
        <taxon>Duplodnaviria</taxon>
        <taxon>Heunggongvirae</taxon>
        <taxon>Uroviricota</taxon>
        <taxon>Caudoviricetes</taxon>
        <taxon>Stormageddonvirus</taxon>
        <taxon>Stormageddonvirus Stormageddon</taxon>
    </lineage>
</organism>
<accession>A0A649VRR0</accession>
<evidence type="ECO:0000313" key="2">
    <source>
        <dbReference type="Proteomes" id="UP000423065"/>
    </source>
</evidence>
<protein>
    <submittedName>
        <fullName evidence="1">DNA binding domain protein</fullName>
    </submittedName>
</protein>
<dbReference type="GeneID" id="64766730"/>
<evidence type="ECO:0000313" key="1">
    <source>
        <dbReference type="EMBL" id="QGJ94884.1"/>
    </source>
</evidence>
<dbReference type="RefSeq" id="YP_010059497.1">
    <property type="nucleotide sequence ID" value="NC_054726.1"/>
</dbReference>
<gene>
    <name evidence="1" type="primary">21</name>
    <name evidence="1" type="ORF">SEA_STORMAGEDDON_21</name>
</gene>
<keyword evidence="2" id="KW-1185">Reference proteome</keyword>
<proteinExistence type="predicted"/>
<reference evidence="1 2" key="1">
    <citation type="submission" date="2019-10" db="EMBL/GenBank/DDBJ databases">
        <authorList>
            <person name="Garlena R.A."/>
            <person name="Russell D.A."/>
            <person name="Pope W.H."/>
            <person name="Jacobs-Sera D."/>
            <person name="Hatfull G.F."/>
        </authorList>
    </citation>
    <scope>NUCLEOTIDE SEQUENCE [LARGE SCALE GENOMIC DNA]</scope>
</reference>
<dbReference type="KEGG" id="vg:64766730"/>
<dbReference type="EMBL" id="MN586040">
    <property type="protein sequence ID" value="QGJ94884.1"/>
    <property type="molecule type" value="Genomic_DNA"/>
</dbReference>
<sequence>MIHFTTAPELADNQHLILDEHMGVLNHRIELANRKLDRNGIADRFSVEVIGDIVSTSTEGIVTVVNVVEISHPAIGLDGVRFIGTVEIEQGGTILRMVPGEETPAGFERPDTHNCDHCGKRRNRAKSYLVIDEATGEVKQIGSTCLELYFGVTIKGLWALGRFTAEELAEMAEVEDERFGGPREPHLFSVRYLIAMALYITNGGKGFVSKAAAGYDRTPTSAEVMNTITYRPGRDLALNALMEERHAGAAAVPAADIDAVLAFADTLGDSDYGLNAQAAARSEHISYRSVGVLISLVGVRYRAIEKDAQREVEKATTLNEWVGEPKQRLRGLELTVRSIREMDGQWGTTTLLVMRDAEGHTFKWFATGTFNVEAGDVLKLDATVKAHDTYEGAKQTVLTRGRVLS</sequence>